<evidence type="ECO:0000259" key="9">
    <source>
        <dbReference type="Pfam" id="PF23122"/>
    </source>
</evidence>
<protein>
    <submittedName>
        <fullName evidence="10">Integrin alpha FG-GAP repeat containing 1</fullName>
    </submittedName>
</protein>
<feature type="domain" description="T-cell immunomodulatory protein TIP C2" evidence="9">
    <location>
        <begin position="407"/>
        <end position="504"/>
    </location>
</feature>
<proteinExistence type="inferred from homology"/>
<dbReference type="Gene3D" id="2.130.10.130">
    <property type="entry name" value="Integrin alpha, N-terminal"/>
    <property type="match status" value="1"/>
</dbReference>
<dbReference type="InterPro" id="IPR013517">
    <property type="entry name" value="FG-GAP"/>
</dbReference>
<reference evidence="10" key="2">
    <citation type="submission" date="2025-09" db="UniProtKB">
        <authorList>
            <consortium name="Ensembl"/>
        </authorList>
    </citation>
    <scope>IDENTIFICATION</scope>
</reference>
<dbReference type="GeneTree" id="ENSGT00390000013367"/>
<dbReference type="Ensembl" id="ENSOSIT00000022086.1">
    <property type="protein sequence ID" value="ENSOSIP00000020930.1"/>
    <property type="gene ID" value="ENSOSIG00000010857.1"/>
</dbReference>
<evidence type="ECO:0000256" key="2">
    <source>
        <dbReference type="ARBA" id="ARBA00006496"/>
    </source>
</evidence>
<keyword evidence="5 8" id="KW-1133">Transmembrane helix</keyword>
<keyword evidence="6 8" id="KW-0472">Membrane</keyword>
<evidence type="ECO:0000256" key="5">
    <source>
        <dbReference type="ARBA" id="ARBA00022989"/>
    </source>
</evidence>
<dbReference type="InterPro" id="IPR057089">
    <property type="entry name" value="C2_TIP"/>
</dbReference>
<evidence type="ECO:0000256" key="1">
    <source>
        <dbReference type="ARBA" id="ARBA00004479"/>
    </source>
</evidence>
<keyword evidence="11" id="KW-1185">Reference proteome</keyword>
<name>A0A8C7Y1M5_9TELE</name>
<sequence>MAFWALLCKDYSTLALQDVTTELFGKENHGTMAAFGDFNSDKQTDIFVITEDSEVVIFLADSKSPFFKPKVLITKDILPKDTVVTSVVPGDYDGDSQMDVLLTAQIKTDKTTVFIFWGNNQTLVLLSLKSASSLTGIMFNFLGALKDWVLSEIEELDSRWSPVLLNSRNPRWHNALSSPVKMRIPHSNAFIDLNKDFTAGDFSLPWGSTWLLLDLWRRLSLADGDGYQDHLLPGCVDESCQQSAIYLSKSASKEWLPVLSDFKQKDTLWGFVPGKPSQPLVLHIGDYNLDGFPDALAILRNISGSGQRAFLLENVPCTGPGCSSVGRTFHIHWDQSDLGAIQNAVMATFFDIYEDGILDMLVLSHADGQTDSTIHALKNNFEADAYFVKVMVLSGLCFNDCNEHVKPFGVNQPGAYVMYTTADSNGNLKNASAGQLSQSAHFSLQLPYTVLGLGRSANFLDHLYVGIPRENIRKQEWTAIIPNSQLIVIPFPHDNPRSWSAKLYLTPSNSVLLTAIALIGVCVFILVIIGVLHWKEKKADDREKRQEAHRFHFDAM</sequence>
<dbReference type="PANTHER" id="PTHR13412:SF0">
    <property type="entry name" value="T-CELL IMMUNOMODULATORY PROTEIN"/>
    <property type="match status" value="1"/>
</dbReference>
<evidence type="ECO:0000256" key="3">
    <source>
        <dbReference type="ARBA" id="ARBA00022692"/>
    </source>
</evidence>
<dbReference type="InterPro" id="IPR028994">
    <property type="entry name" value="Integrin_alpha_N"/>
</dbReference>
<dbReference type="AlphaFoldDB" id="A0A8C7Y1M5"/>
<comment type="subcellular location">
    <subcellularLocation>
        <location evidence="1">Membrane</location>
        <topology evidence="1">Single-pass type I membrane protein</topology>
    </subcellularLocation>
</comment>
<evidence type="ECO:0000313" key="11">
    <source>
        <dbReference type="Proteomes" id="UP000694383"/>
    </source>
</evidence>
<accession>A0A8C7Y1M5</accession>
<evidence type="ECO:0000256" key="8">
    <source>
        <dbReference type="SAM" id="Phobius"/>
    </source>
</evidence>
<reference evidence="10" key="1">
    <citation type="submission" date="2025-08" db="UniProtKB">
        <authorList>
            <consortium name="Ensembl"/>
        </authorList>
    </citation>
    <scope>IDENTIFICATION</scope>
</reference>
<evidence type="ECO:0000256" key="7">
    <source>
        <dbReference type="ARBA" id="ARBA00023180"/>
    </source>
</evidence>
<dbReference type="InterPro" id="IPR024881">
    <property type="entry name" value="Tip"/>
</dbReference>
<comment type="similarity">
    <text evidence="2">Belongs to the TIP family.</text>
</comment>
<feature type="transmembrane region" description="Helical" evidence="8">
    <location>
        <begin position="511"/>
        <end position="534"/>
    </location>
</feature>
<dbReference type="Pfam" id="PF23122">
    <property type="entry name" value="C2_ITFG1"/>
    <property type="match status" value="1"/>
</dbReference>
<keyword evidence="4" id="KW-0732">Signal</keyword>
<evidence type="ECO:0000313" key="10">
    <source>
        <dbReference type="Ensembl" id="ENSOSIP00000020930.1"/>
    </source>
</evidence>
<evidence type="ECO:0000256" key="6">
    <source>
        <dbReference type="ARBA" id="ARBA00023136"/>
    </source>
</evidence>
<dbReference type="SUPFAM" id="SSF69318">
    <property type="entry name" value="Integrin alpha N-terminal domain"/>
    <property type="match status" value="1"/>
</dbReference>
<dbReference type="PANTHER" id="PTHR13412">
    <property type="entry name" value="T-CELL IMMUNOMODULATORY PROTEIN HOMOLOG"/>
    <property type="match status" value="1"/>
</dbReference>
<organism evidence="10 11">
    <name type="scientific">Oryzias sinensis</name>
    <name type="common">Chinese medaka</name>
    <dbReference type="NCBI Taxonomy" id="183150"/>
    <lineage>
        <taxon>Eukaryota</taxon>
        <taxon>Metazoa</taxon>
        <taxon>Chordata</taxon>
        <taxon>Craniata</taxon>
        <taxon>Vertebrata</taxon>
        <taxon>Euteleostomi</taxon>
        <taxon>Actinopterygii</taxon>
        <taxon>Neopterygii</taxon>
        <taxon>Teleostei</taxon>
        <taxon>Neoteleostei</taxon>
        <taxon>Acanthomorphata</taxon>
        <taxon>Ovalentaria</taxon>
        <taxon>Atherinomorphae</taxon>
        <taxon>Beloniformes</taxon>
        <taxon>Adrianichthyidae</taxon>
        <taxon>Oryziinae</taxon>
        <taxon>Oryzias</taxon>
    </lineage>
</organism>
<keyword evidence="3 8" id="KW-0812">Transmembrane</keyword>
<dbReference type="Pfam" id="PF13517">
    <property type="entry name" value="FG-GAP_3"/>
    <property type="match status" value="1"/>
</dbReference>
<dbReference type="Proteomes" id="UP000694383">
    <property type="component" value="Unplaced"/>
</dbReference>
<dbReference type="GO" id="GO:0005886">
    <property type="term" value="C:plasma membrane"/>
    <property type="evidence" value="ECO:0007669"/>
    <property type="project" value="TreeGrafter"/>
</dbReference>
<keyword evidence="7" id="KW-0325">Glycoprotein</keyword>
<evidence type="ECO:0000256" key="4">
    <source>
        <dbReference type="ARBA" id="ARBA00022729"/>
    </source>
</evidence>